<keyword evidence="1" id="KW-0812">Transmembrane</keyword>
<keyword evidence="1" id="KW-1133">Transmembrane helix</keyword>
<dbReference type="Proteomes" id="UP000886047">
    <property type="component" value="Unassembled WGS sequence"/>
</dbReference>
<gene>
    <name evidence="3" type="ORF">ENN90_15475</name>
</gene>
<dbReference type="AlphaFoldDB" id="A0A831LYY0"/>
<feature type="domain" description="Secretion system C-terminal sorting" evidence="2">
    <location>
        <begin position="66"/>
        <end position="140"/>
    </location>
</feature>
<accession>A0A831LYY0</accession>
<evidence type="ECO:0000259" key="2">
    <source>
        <dbReference type="Pfam" id="PF18962"/>
    </source>
</evidence>
<evidence type="ECO:0000313" key="3">
    <source>
        <dbReference type="EMBL" id="HDR52996.1"/>
    </source>
</evidence>
<feature type="transmembrane region" description="Helical" evidence="1">
    <location>
        <begin position="26"/>
        <end position="48"/>
    </location>
</feature>
<proteinExistence type="predicted"/>
<dbReference type="EMBL" id="DSDK01000868">
    <property type="protein sequence ID" value="HDR52996.1"/>
    <property type="molecule type" value="Genomic_DNA"/>
</dbReference>
<sequence length="143" mass="16675">MDFEIKEAYYLHITQRCCKFCAMKKLILISIFSIFIFIVFPAEANVFVQNQERSGFNEPDRFELNIYPNPTETGRITLEMNNEEIQEIRLINITGKEVLLRKMEFGTPKYLLSLENIPNGIYFVRVKTTGNKTVVKKLVVASR</sequence>
<comment type="caution">
    <text evidence="3">The sequence shown here is derived from an EMBL/GenBank/DDBJ whole genome shotgun (WGS) entry which is preliminary data.</text>
</comment>
<keyword evidence="1" id="KW-0472">Membrane</keyword>
<evidence type="ECO:0000256" key="1">
    <source>
        <dbReference type="SAM" id="Phobius"/>
    </source>
</evidence>
<dbReference type="NCBIfam" id="TIGR04183">
    <property type="entry name" value="Por_Secre_tail"/>
    <property type="match status" value="1"/>
</dbReference>
<organism evidence="3">
    <name type="scientific">Mariniphaga anaerophila</name>
    <dbReference type="NCBI Taxonomy" id="1484053"/>
    <lineage>
        <taxon>Bacteria</taxon>
        <taxon>Pseudomonadati</taxon>
        <taxon>Bacteroidota</taxon>
        <taxon>Bacteroidia</taxon>
        <taxon>Marinilabiliales</taxon>
        <taxon>Prolixibacteraceae</taxon>
        <taxon>Mariniphaga</taxon>
    </lineage>
</organism>
<dbReference type="InterPro" id="IPR026444">
    <property type="entry name" value="Secre_tail"/>
</dbReference>
<protein>
    <submittedName>
        <fullName evidence="3">T9SS type A sorting domain-containing protein</fullName>
    </submittedName>
</protein>
<name>A0A831LYY0_9BACT</name>
<dbReference type="Pfam" id="PF18962">
    <property type="entry name" value="Por_Secre_tail"/>
    <property type="match status" value="1"/>
</dbReference>
<reference evidence="3" key="1">
    <citation type="journal article" date="2020" name="mSystems">
        <title>Genome- and Community-Level Interaction Insights into Carbon Utilization and Element Cycling Functions of Hydrothermarchaeota in Hydrothermal Sediment.</title>
        <authorList>
            <person name="Zhou Z."/>
            <person name="Liu Y."/>
            <person name="Xu W."/>
            <person name="Pan J."/>
            <person name="Luo Z.H."/>
            <person name="Li M."/>
        </authorList>
    </citation>
    <scope>NUCLEOTIDE SEQUENCE [LARGE SCALE GENOMIC DNA]</scope>
    <source>
        <strain evidence="3">SpSt-1217</strain>
    </source>
</reference>